<dbReference type="OrthoDB" id="5294709at2"/>
<proteinExistence type="predicted"/>
<accession>A0A2K9NR45</accession>
<dbReference type="RefSeq" id="WP_102243297.1">
    <property type="nucleotide sequence ID" value="NZ_CP025704.1"/>
</dbReference>
<name>A0A2K9NR45_BACTC</name>
<dbReference type="Proteomes" id="UP000235584">
    <property type="component" value="Chromosome"/>
</dbReference>
<gene>
    <name evidence="1" type="ORF">C0V70_07765</name>
</gene>
<dbReference type="EMBL" id="CP025704">
    <property type="protein sequence ID" value="AUN98006.1"/>
    <property type="molecule type" value="Genomic_DNA"/>
</dbReference>
<dbReference type="KEGG" id="bsto:C0V70_07765"/>
<sequence length="134" mass="15556">MEANEVMSRYNDEEVRKFLQKHHDPQSQLEKLKTYTNAATTPLFETDYHETYKVNIIPDKAVAPAMFIPDKLDPKKFRAHPTTIRAMRKDLFMGGEDFVDLECLITCASCKTEVDLQFWHFCPYCEASFPSGIK</sequence>
<evidence type="ECO:0000313" key="2">
    <source>
        <dbReference type="Proteomes" id="UP000235584"/>
    </source>
</evidence>
<organism evidence="1 2">
    <name type="scientific">Bacteriovorax stolpii</name>
    <name type="common">Bdellovibrio stolpii</name>
    <dbReference type="NCBI Taxonomy" id="960"/>
    <lineage>
        <taxon>Bacteria</taxon>
        <taxon>Pseudomonadati</taxon>
        <taxon>Bdellovibrionota</taxon>
        <taxon>Bacteriovoracia</taxon>
        <taxon>Bacteriovoracales</taxon>
        <taxon>Bacteriovoracaceae</taxon>
        <taxon>Bacteriovorax</taxon>
    </lineage>
</organism>
<dbReference type="AlphaFoldDB" id="A0A2K9NR45"/>
<evidence type="ECO:0000313" key="1">
    <source>
        <dbReference type="EMBL" id="AUN98006.1"/>
    </source>
</evidence>
<protein>
    <submittedName>
        <fullName evidence="1">Uncharacterized protein</fullName>
    </submittedName>
</protein>
<keyword evidence="2" id="KW-1185">Reference proteome</keyword>
<reference evidence="1 2" key="1">
    <citation type="submission" date="2018-01" db="EMBL/GenBank/DDBJ databases">
        <title>Complete genome sequence of Bacteriovorax stolpii DSM12778.</title>
        <authorList>
            <person name="Tang B."/>
            <person name="Chang J."/>
        </authorList>
    </citation>
    <scope>NUCLEOTIDE SEQUENCE [LARGE SCALE GENOMIC DNA]</scope>
    <source>
        <strain evidence="1 2">DSM 12778</strain>
    </source>
</reference>